<dbReference type="RefSeq" id="WP_110816867.1">
    <property type="nucleotide sequence ID" value="NZ_CP093310.2"/>
</dbReference>
<dbReference type="EMBL" id="CP093310">
    <property type="protein sequence ID" value="UNK04918.2"/>
    <property type="molecule type" value="Genomic_DNA"/>
</dbReference>
<accession>A0AAT9PCW2</accession>
<dbReference type="Proteomes" id="UP000829560">
    <property type="component" value="Chromosome"/>
</dbReference>
<sequence length="112" mass="13351">MIRAKNEHGYVYIYSKYTVSRFTDNQTETLYLCSAPYHVGLIVLKEDEIFDIVVLKDNYIHLSKIESGYRQNDIMHPVLYDIYSDNWENYESIVEGVHDTWLLFEEKLGHRP</sequence>
<evidence type="ECO:0000313" key="2">
    <source>
        <dbReference type="Proteomes" id="UP000829560"/>
    </source>
</evidence>
<gene>
    <name evidence="1" type="ORF">MN210_12450</name>
</gene>
<proteinExistence type="predicted"/>
<keyword evidence="2" id="KW-1185">Reference proteome</keyword>
<dbReference type="KEGG" id="prae:MN210_12450"/>
<organism evidence="1 2">
    <name type="scientific">Psychrobacter raelei</name>
    <dbReference type="NCBI Taxonomy" id="2565531"/>
    <lineage>
        <taxon>Bacteria</taxon>
        <taxon>Pseudomonadati</taxon>
        <taxon>Pseudomonadota</taxon>
        <taxon>Gammaproteobacteria</taxon>
        <taxon>Moraxellales</taxon>
        <taxon>Moraxellaceae</taxon>
        <taxon>Psychrobacter</taxon>
    </lineage>
</organism>
<dbReference type="AlphaFoldDB" id="A0AAT9PCW2"/>
<name>A0AAT9PCW2_9GAMM</name>
<evidence type="ECO:0000313" key="1">
    <source>
        <dbReference type="EMBL" id="UNK04918.2"/>
    </source>
</evidence>
<protein>
    <submittedName>
        <fullName evidence="1">Uncharacterized protein</fullName>
    </submittedName>
</protein>
<reference evidence="1" key="1">
    <citation type="submission" date="2024-03" db="EMBL/GenBank/DDBJ databases">
        <title>Psychrobacter raelis sp. nov. isolated from a dog with peritonitis.</title>
        <authorList>
            <person name="Schiavone A."/>
            <person name="Manzulli V."/>
            <person name="Camarda A."/>
            <person name="Cafiero M.A."/>
            <person name="Vasco I."/>
            <person name="Marino L."/>
            <person name="Pennuzzi G."/>
            <person name="Serrecchia L."/>
            <person name="Galante D."/>
            <person name="Pugliese N."/>
        </authorList>
    </citation>
    <scope>NUCLEOTIDE SEQUENCE</scope>
    <source>
        <strain evidence="1">PraFG1</strain>
    </source>
</reference>